<name>A0A9W6D5X9_9BACT</name>
<dbReference type="SUPFAM" id="SSF53244">
    <property type="entry name" value="MurD-like peptide ligases, peptide-binding domain"/>
    <property type="match status" value="1"/>
</dbReference>
<evidence type="ECO:0000256" key="10">
    <source>
        <dbReference type="ARBA" id="ARBA00022598"/>
    </source>
</evidence>
<evidence type="ECO:0000256" key="5">
    <source>
        <dbReference type="ARBA" id="ARBA00008276"/>
    </source>
</evidence>
<evidence type="ECO:0000256" key="6">
    <source>
        <dbReference type="ARBA" id="ARBA00011245"/>
    </source>
</evidence>
<keyword evidence="14" id="KW-0460">Magnesium</keyword>
<keyword evidence="11" id="KW-0479">Metal-binding</keyword>
<comment type="pathway">
    <text evidence="4">Cofactor biosynthesis; tetrahydrofolylpolyglutamate biosynthesis.</text>
</comment>
<feature type="domain" description="Mur ligase C-terminal" evidence="24">
    <location>
        <begin position="291"/>
        <end position="409"/>
    </location>
</feature>
<keyword evidence="13 23" id="KW-0067">ATP-binding</keyword>
<dbReference type="Pfam" id="PF02875">
    <property type="entry name" value="Mur_ligase_C"/>
    <property type="match status" value="1"/>
</dbReference>
<evidence type="ECO:0000256" key="16">
    <source>
        <dbReference type="ARBA" id="ARBA00030048"/>
    </source>
</evidence>
<dbReference type="EMBL" id="BSDR01000001">
    <property type="protein sequence ID" value="GLI34001.1"/>
    <property type="molecule type" value="Genomic_DNA"/>
</dbReference>
<dbReference type="RefSeq" id="WP_281793276.1">
    <property type="nucleotide sequence ID" value="NZ_BSDR01000001.1"/>
</dbReference>
<evidence type="ECO:0000256" key="9">
    <source>
        <dbReference type="ARBA" id="ARBA00019357"/>
    </source>
</evidence>
<comment type="catalytic activity">
    <reaction evidence="19">
        <text>(6S)-5,6,7,8-tetrahydrofolyl-(gamma-L-Glu)(n) + L-glutamate + ATP = (6S)-5,6,7,8-tetrahydrofolyl-(gamma-L-Glu)(n+1) + ADP + phosphate + H(+)</text>
        <dbReference type="Rhea" id="RHEA:10580"/>
        <dbReference type="Rhea" id="RHEA-COMP:14738"/>
        <dbReference type="Rhea" id="RHEA-COMP:14740"/>
        <dbReference type="ChEBI" id="CHEBI:15378"/>
        <dbReference type="ChEBI" id="CHEBI:29985"/>
        <dbReference type="ChEBI" id="CHEBI:30616"/>
        <dbReference type="ChEBI" id="CHEBI:43474"/>
        <dbReference type="ChEBI" id="CHEBI:141005"/>
        <dbReference type="ChEBI" id="CHEBI:456216"/>
        <dbReference type="EC" id="6.3.2.17"/>
    </reaction>
</comment>
<dbReference type="GO" id="GO:0046656">
    <property type="term" value="P:folic acid biosynthetic process"/>
    <property type="evidence" value="ECO:0007669"/>
    <property type="project" value="UniProtKB-KW"/>
</dbReference>
<evidence type="ECO:0000256" key="18">
    <source>
        <dbReference type="ARBA" id="ARBA00032510"/>
    </source>
</evidence>
<evidence type="ECO:0000256" key="4">
    <source>
        <dbReference type="ARBA" id="ARBA00005150"/>
    </source>
</evidence>
<dbReference type="PROSITE" id="PS01012">
    <property type="entry name" value="FOLYLPOLYGLU_SYNT_2"/>
    <property type="match status" value="1"/>
</dbReference>
<dbReference type="GO" id="GO:0005524">
    <property type="term" value="F:ATP binding"/>
    <property type="evidence" value="ECO:0007669"/>
    <property type="project" value="UniProtKB-KW"/>
</dbReference>
<evidence type="ECO:0000256" key="14">
    <source>
        <dbReference type="ARBA" id="ARBA00022842"/>
    </source>
</evidence>
<evidence type="ECO:0000256" key="22">
    <source>
        <dbReference type="ARBA" id="ARBA00049161"/>
    </source>
</evidence>
<comment type="pathway">
    <text evidence="3">Cofactor biosynthesis; tetrahydrofolate biosynthesis; 7,8-dihydrofolate from 2-amino-4-hydroxy-6-hydroxymethyl-7,8-dihydropteridine diphosphate and 4-aminobenzoate: step 2/2.</text>
</comment>
<reference evidence="26" key="1">
    <citation type="submission" date="2022-12" db="EMBL/GenBank/DDBJ databases">
        <title>Reference genome sequencing for broad-spectrum identification of bacterial and archaeal isolates by mass spectrometry.</title>
        <authorList>
            <person name="Sekiguchi Y."/>
            <person name="Tourlousse D.M."/>
        </authorList>
    </citation>
    <scope>NUCLEOTIDE SEQUENCE</scope>
    <source>
        <strain evidence="26">ASRB1</strain>
    </source>
</reference>
<comment type="caution">
    <text evidence="26">The sequence shown here is derived from an EMBL/GenBank/DDBJ whole genome shotgun (WGS) entry which is preliminary data.</text>
</comment>
<protein>
    <recommendedName>
        <fullName evidence="9">Dihydrofolate synthase/folylpolyglutamate synthase</fullName>
        <ecNumber evidence="7">6.3.2.12</ecNumber>
        <ecNumber evidence="8">6.3.2.17</ecNumber>
    </recommendedName>
    <alternativeName>
        <fullName evidence="18">Folylpoly-gamma-glutamate synthetase-dihydrofolate synthetase</fullName>
    </alternativeName>
    <alternativeName>
        <fullName evidence="16">Folylpolyglutamate synthetase</fullName>
    </alternativeName>
    <alternativeName>
        <fullName evidence="17">Tetrahydrofolylpolyglutamate synthase</fullName>
    </alternativeName>
</protein>
<evidence type="ECO:0000256" key="2">
    <source>
        <dbReference type="ARBA" id="ARBA00002714"/>
    </source>
</evidence>
<keyword evidence="12 23" id="KW-0547">Nucleotide-binding</keyword>
<keyword evidence="27" id="KW-1185">Reference proteome</keyword>
<dbReference type="PROSITE" id="PS01011">
    <property type="entry name" value="FOLYLPOLYGLU_SYNT_1"/>
    <property type="match status" value="1"/>
</dbReference>
<organism evidence="26 27">
    <name type="scientific">Desulforhabdus amnigena</name>
    <dbReference type="NCBI Taxonomy" id="40218"/>
    <lineage>
        <taxon>Bacteria</taxon>
        <taxon>Pseudomonadati</taxon>
        <taxon>Thermodesulfobacteriota</taxon>
        <taxon>Syntrophobacteria</taxon>
        <taxon>Syntrophobacterales</taxon>
        <taxon>Syntrophobacteraceae</taxon>
        <taxon>Desulforhabdus</taxon>
    </lineage>
</organism>
<dbReference type="Gene3D" id="3.40.1190.10">
    <property type="entry name" value="Mur-like, catalytic domain"/>
    <property type="match status" value="1"/>
</dbReference>
<dbReference type="PIRSF" id="PIRSF001563">
    <property type="entry name" value="Folylpolyglu_synth"/>
    <property type="match status" value="1"/>
</dbReference>
<evidence type="ECO:0000313" key="26">
    <source>
        <dbReference type="EMBL" id="GLI34001.1"/>
    </source>
</evidence>
<evidence type="ECO:0000256" key="7">
    <source>
        <dbReference type="ARBA" id="ARBA00013023"/>
    </source>
</evidence>
<evidence type="ECO:0000256" key="11">
    <source>
        <dbReference type="ARBA" id="ARBA00022723"/>
    </source>
</evidence>
<gene>
    <name evidence="26" type="ORF">DAMNIGENAA_14340</name>
</gene>
<evidence type="ECO:0000256" key="1">
    <source>
        <dbReference type="ARBA" id="ARBA00001946"/>
    </source>
</evidence>
<dbReference type="GO" id="GO:0008841">
    <property type="term" value="F:dihydrofolate synthase activity"/>
    <property type="evidence" value="ECO:0007669"/>
    <property type="project" value="UniProtKB-EC"/>
</dbReference>
<dbReference type="InterPro" id="IPR036565">
    <property type="entry name" value="Mur-like_cat_sf"/>
</dbReference>
<dbReference type="GO" id="GO:0046872">
    <property type="term" value="F:metal ion binding"/>
    <property type="evidence" value="ECO:0007669"/>
    <property type="project" value="UniProtKB-KW"/>
</dbReference>
<comment type="cofactor">
    <cofactor evidence="1">
        <name>Mg(2+)</name>
        <dbReference type="ChEBI" id="CHEBI:18420"/>
    </cofactor>
</comment>
<dbReference type="GO" id="GO:0005737">
    <property type="term" value="C:cytoplasm"/>
    <property type="evidence" value="ECO:0007669"/>
    <property type="project" value="TreeGrafter"/>
</dbReference>
<proteinExistence type="inferred from homology"/>
<dbReference type="InterPro" id="IPR001645">
    <property type="entry name" value="Folylpolyglutamate_synth"/>
</dbReference>
<evidence type="ECO:0000256" key="19">
    <source>
        <dbReference type="ARBA" id="ARBA00047493"/>
    </source>
</evidence>
<keyword evidence="15" id="KW-0289">Folate biosynthesis</keyword>
<comment type="function">
    <text evidence="2">Functions in two distinct reactions of the de novo folate biosynthetic pathway. Catalyzes the addition of a glutamate residue to dihydropteroate (7,8-dihydropteroate or H2Pte) to form dihydrofolate (7,8-dihydrofolate monoglutamate or H2Pte-Glu). Also catalyzes successive additions of L-glutamate to tetrahydrofolate or 10-formyltetrahydrofolate or 5,10-methylenetetrahydrofolate, leading to folylpolyglutamate derivatives.</text>
</comment>
<dbReference type="GO" id="GO:0004326">
    <property type="term" value="F:tetrahydrofolylpolyglutamate synthase activity"/>
    <property type="evidence" value="ECO:0007669"/>
    <property type="project" value="UniProtKB-EC"/>
</dbReference>
<dbReference type="Pfam" id="PF08245">
    <property type="entry name" value="Mur_ligase_M"/>
    <property type="match status" value="1"/>
</dbReference>
<comment type="similarity">
    <text evidence="5 23">Belongs to the folylpolyglutamate synthase family.</text>
</comment>
<dbReference type="EC" id="6.3.2.12" evidence="7"/>
<dbReference type="EC" id="6.3.2.17" evidence="8"/>
<evidence type="ECO:0000256" key="13">
    <source>
        <dbReference type="ARBA" id="ARBA00022840"/>
    </source>
</evidence>
<evidence type="ECO:0000256" key="15">
    <source>
        <dbReference type="ARBA" id="ARBA00022909"/>
    </source>
</evidence>
<dbReference type="AlphaFoldDB" id="A0A9W6D5X9"/>
<dbReference type="Proteomes" id="UP001144372">
    <property type="component" value="Unassembled WGS sequence"/>
</dbReference>
<dbReference type="NCBIfam" id="TIGR01499">
    <property type="entry name" value="folC"/>
    <property type="match status" value="1"/>
</dbReference>
<dbReference type="FunFam" id="3.40.1190.10:FF:000004">
    <property type="entry name" value="Dihydrofolate synthase/folylpolyglutamate synthase"/>
    <property type="match status" value="1"/>
</dbReference>
<dbReference type="InterPro" id="IPR036615">
    <property type="entry name" value="Mur_ligase_C_dom_sf"/>
</dbReference>
<comment type="catalytic activity">
    <reaction evidence="21">
        <text>(6R)-5,10-methylenetetrahydrofolyl-(gamma-L-Glu)(n) + L-glutamate + ATP = (6R)-5,10-methylenetetrahydrofolyl-(gamma-L-Glu)(n+1) + ADP + phosphate + H(+)</text>
        <dbReference type="Rhea" id="RHEA:51912"/>
        <dbReference type="Rhea" id="RHEA-COMP:13257"/>
        <dbReference type="Rhea" id="RHEA-COMP:13258"/>
        <dbReference type="ChEBI" id="CHEBI:15378"/>
        <dbReference type="ChEBI" id="CHEBI:29985"/>
        <dbReference type="ChEBI" id="CHEBI:30616"/>
        <dbReference type="ChEBI" id="CHEBI:43474"/>
        <dbReference type="ChEBI" id="CHEBI:136572"/>
        <dbReference type="ChEBI" id="CHEBI:456216"/>
        <dbReference type="EC" id="6.3.2.17"/>
    </reaction>
</comment>
<evidence type="ECO:0000259" key="25">
    <source>
        <dbReference type="Pfam" id="PF08245"/>
    </source>
</evidence>
<comment type="catalytic activity">
    <reaction evidence="20">
        <text>10-formyltetrahydrofolyl-(gamma-L-Glu)(n) + L-glutamate + ATP = 10-formyltetrahydrofolyl-(gamma-L-Glu)(n+1) + ADP + phosphate + H(+)</text>
        <dbReference type="Rhea" id="RHEA:51904"/>
        <dbReference type="Rhea" id="RHEA-COMP:13088"/>
        <dbReference type="Rhea" id="RHEA-COMP:14300"/>
        <dbReference type="ChEBI" id="CHEBI:15378"/>
        <dbReference type="ChEBI" id="CHEBI:29985"/>
        <dbReference type="ChEBI" id="CHEBI:30616"/>
        <dbReference type="ChEBI" id="CHEBI:43474"/>
        <dbReference type="ChEBI" id="CHEBI:134413"/>
        <dbReference type="ChEBI" id="CHEBI:456216"/>
        <dbReference type="EC" id="6.3.2.17"/>
    </reaction>
</comment>
<evidence type="ECO:0000259" key="24">
    <source>
        <dbReference type="Pfam" id="PF02875"/>
    </source>
</evidence>
<accession>A0A9W6D5X9</accession>
<sequence length="425" mass="47518">MSGYHESIDYLYGLQKYGIKFGLNCTENILNRLGNPHQRLRCIHIGGTNGKGSTAAMLSSILREHGLRVGLYTSPHLVRFTERFRINDVEVSQKRILDVFAKVRRILDDQEPPTFFEVVTAMAFLYFMEEGVDWAIVEVGMGGRLDATNVITPKVSIVTNVSSDHQEFLGNTLGSIAREKAGIIKDRVPVVTGAQQAIVQGILKATCLRHHAELLCLGRDFRVRRNADGSFQYMGLKRRWPSLKMNLTGLHQFGNAALCLAALEVLEREGDLSLVPDAVQKGLLHIHWPARLEVLQENPLIVLDGAHNPQGAESLREALKRCFPHRRLHLVLGIMADKDIQGIFRRLLPLAETVIFTQPRYARAARAEDLKNLALPYVKEHYVIPDVASAIEKARELAGPEDMICITGSLYFAGEVKELFGEPTL</sequence>
<comment type="catalytic activity">
    <reaction evidence="22">
        <text>7,8-dihydropteroate + L-glutamate + ATP = 7,8-dihydrofolate + ADP + phosphate + H(+)</text>
        <dbReference type="Rhea" id="RHEA:23584"/>
        <dbReference type="ChEBI" id="CHEBI:15378"/>
        <dbReference type="ChEBI" id="CHEBI:17839"/>
        <dbReference type="ChEBI" id="CHEBI:29985"/>
        <dbReference type="ChEBI" id="CHEBI:30616"/>
        <dbReference type="ChEBI" id="CHEBI:43474"/>
        <dbReference type="ChEBI" id="CHEBI:57451"/>
        <dbReference type="ChEBI" id="CHEBI:456216"/>
        <dbReference type="EC" id="6.3.2.12"/>
    </reaction>
</comment>
<dbReference type="SUPFAM" id="SSF53623">
    <property type="entry name" value="MurD-like peptide ligases, catalytic domain"/>
    <property type="match status" value="1"/>
</dbReference>
<evidence type="ECO:0000313" key="27">
    <source>
        <dbReference type="Proteomes" id="UP001144372"/>
    </source>
</evidence>
<dbReference type="PANTHER" id="PTHR11136:SF0">
    <property type="entry name" value="DIHYDROFOLATE SYNTHETASE-RELATED"/>
    <property type="match status" value="1"/>
</dbReference>
<keyword evidence="10 23" id="KW-0436">Ligase</keyword>
<evidence type="ECO:0000256" key="21">
    <source>
        <dbReference type="ARBA" id="ARBA00049035"/>
    </source>
</evidence>
<dbReference type="InterPro" id="IPR004101">
    <property type="entry name" value="Mur_ligase_C"/>
</dbReference>
<dbReference type="InterPro" id="IPR013221">
    <property type="entry name" value="Mur_ligase_cen"/>
</dbReference>
<feature type="domain" description="Mur ligase central" evidence="25">
    <location>
        <begin position="45"/>
        <end position="262"/>
    </location>
</feature>
<dbReference type="PANTHER" id="PTHR11136">
    <property type="entry name" value="FOLYLPOLYGLUTAMATE SYNTHASE-RELATED"/>
    <property type="match status" value="1"/>
</dbReference>
<evidence type="ECO:0000256" key="20">
    <source>
        <dbReference type="ARBA" id="ARBA00047808"/>
    </source>
</evidence>
<evidence type="ECO:0000256" key="23">
    <source>
        <dbReference type="PIRNR" id="PIRNR001563"/>
    </source>
</evidence>
<dbReference type="InterPro" id="IPR018109">
    <property type="entry name" value="Folylpolyglutamate_synth_CS"/>
</dbReference>
<comment type="subunit">
    <text evidence="6">Monomer.</text>
</comment>
<evidence type="ECO:0000256" key="8">
    <source>
        <dbReference type="ARBA" id="ARBA00013025"/>
    </source>
</evidence>
<dbReference type="Gene3D" id="3.90.190.20">
    <property type="entry name" value="Mur ligase, C-terminal domain"/>
    <property type="match status" value="1"/>
</dbReference>
<evidence type="ECO:0000256" key="12">
    <source>
        <dbReference type="ARBA" id="ARBA00022741"/>
    </source>
</evidence>
<evidence type="ECO:0000256" key="3">
    <source>
        <dbReference type="ARBA" id="ARBA00004799"/>
    </source>
</evidence>
<evidence type="ECO:0000256" key="17">
    <source>
        <dbReference type="ARBA" id="ARBA00030592"/>
    </source>
</evidence>